<evidence type="ECO:0000256" key="2">
    <source>
        <dbReference type="ARBA" id="ARBA00005695"/>
    </source>
</evidence>
<dbReference type="InterPro" id="IPR030678">
    <property type="entry name" value="Peptide/Ni-bd"/>
</dbReference>
<evidence type="ECO:0000313" key="8">
    <source>
        <dbReference type="Proteomes" id="UP000475385"/>
    </source>
</evidence>
<organism evidence="7 8">
    <name type="scientific">Falsiroseomonas algicola</name>
    <dbReference type="NCBI Taxonomy" id="2716930"/>
    <lineage>
        <taxon>Bacteria</taxon>
        <taxon>Pseudomonadati</taxon>
        <taxon>Pseudomonadota</taxon>
        <taxon>Alphaproteobacteria</taxon>
        <taxon>Acetobacterales</taxon>
        <taxon>Roseomonadaceae</taxon>
        <taxon>Falsiroseomonas</taxon>
    </lineage>
</organism>
<accession>A0A6M1LMD7</accession>
<evidence type="ECO:0000256" key="4">
    <source>
        <dbReference type="ARBA" id="ARBA00022729"/>
    </source>
</evidence>
<evidence type="ECO:0000256" key="1">
    <source>
        <dbReference type="ARBA" id="ARBA00004418"/>
    </source>
</evidence>
<dbReference type="EMBL" id="JAAIKB010000005">
    <property type="protein sequence ID" value="NGM21212.1"/>
    <property type="molecule type" value="Genomic_DNA"/>
</dbReference>
<keyword evidence="4 5" id="KW-0732">Signal</keyword>
<dbReference type="Gene3D" id="3.10.105.10">
    <property type="entry name" value="Dipeptide-binding Protein, Domain 3"/>
    <property type="match status" value="1"/>
</dbReference>
<keyword evidence="8" id="KW-1185">Reference proteome</keyword>
<comment type="similarity">
    <text evidence="2">Belongs to the bacterial solute-binding protein 5 family.</text>
</comment>
<dbReference type="GO" id="GO:0043190">
    <property type="term" value="C:ATP-binding cassette (ABC) transporter complex"/>
    <property type="evidence" value="ECO:0007669"/>
    <property type="project" value="InterPro"/>
</dbReference>
<comment type="caution">
    <text evidence="7">The sequence shown here is derived from an EMBL/GenBank/DDBJ whole genome shotgun (WGS) entry which is preliminary data.</text>
</comment>
<feature type="signal peptide" evidence="5">
    <location>
        <begin position="1"/>
        <end position="24"/>
    </location>
</feature>
<comment type="subcellular location">
    <subcellularLocation>
        <location evidence="1">Periplasm</location>
    </subcellularLocation>
</comment>
<proteinExistence type="inferred from homology"/>
<dbReference type="PANTHER" id="PTHR30290">
    <property type="entry name" value="PERIPLASMIC BINDING COMPONENT OF ABC TRANSPORTER"/>
    <property type="match status" value="1"/>
</dbReference>
<keyword evidence="3" id="KW-0813">Transport</keyword>
<dbReference type="AlphaFoldDB" id="A0A6M1LMD7"/>
<feature type="domain" description="Solute-binding protein family 5" evidence="6">
    <location>
        <begin position="77"/>
        <end position="424"/>
    </location>
</feature>
<dbReference type="GO" id="GO:0030288">
    <property type="term" value="C:outer membrane-bounded periplasmic space"/>
    <property type="evidence" value="ECO:0007669"/>
    <property type="project" value="UniProtKB-ARBA"/>
</dbReference>
<evidence type="ECO:0000256" key="3">
    <source>
        <dbReference type="ARBA" id="ARBA00022448"/>
    </source>
</evidence>
<dbReference type="InterPro" id="IPR000914">
    <property type="entry name" value="SBP_5_dom"/>
</dbReference>
<dbReference type="Proteomes" id="UP000475385">
    <property type="component" value="Unassembled WGS sequence"/>
</dbReference>
<evidence type="ECO:0000313" key="7">
    <source>
        <dbReference type="EMBL" id="NGM21212.1"/>
    </source>
</evidence>
<dbReference type="RefSeq" id="WP_164695112.1">
    <property type="nucleotide sequence ID" value="NZ_JAAIKB010000005.1"/>
</dbReference>
<feature type="chain" id="PRO_5026755612" evidence="5">
    <location>
        <begin position="25"/>
        <end position="514"/>
    </location>
</feature>
<dbReference type="Gene3D" id="3.40.190.10">
    <property type="entry name" value="Periplasmic binding protein-like II"/>
    <property type="match status" value="1"/>
</dbReference>
<protein>
    <submittedName>
        <fullName evidence="7">Polyamine ABC transporter substrate-binding protein</fullName>
    </submittedName>
</protein>
<gene>
    <name evidence="7" type="ORF">G3576_14400</name>
</gene>
<name>A0A6M1LMD7_9PROT</name>
<dbReference type="PANTHER" id="PTHR30290:SF10">
    <property type="entry name" value="PERIPLASMIC OLIGOPEPTIDE-BINDING PROTEIN-RELATED"/>
    <property type="match status" value="1"/>
</dbReference>
<evidence type="ECO:0000256" key="5">
    <source>
        <dbReference type="SAM" id="SignalP"/>
    </source>
</evidence>
<sequence>MPRLPRRALIAAALAAPSLSGARAQGPGTTVRVAVSAPRGIGAADPHLASAHPDRMLASWVHGALVRFRPGSTSPAEIEPDLAEAWEHSADRRDWLFRLRPGVAFHRGFGPVTAEDVVFSLRKAANPATSAHAGDFAGLEEVSAPDASTVRLRWRVAPPAPLGPLTNYAGGFILSRRAMEAGGEAAGMVGFGPFAVAEHQPGQFMRLAANQAYFRGRPRLVEILYRFVGSPAVADLAFQANEVDIIEGQGDPAWIARLRAAGATVDVIEPAELSQLHLNVTRAPLDDVRVRRAIGLAVDRAALARWRGDVARAARGVLPAGTLGFVETGLPAADPEGARRLLAEAGYPDGITLRSIHTSNTGMLGAIQVVQAQLRRAGITLEVQVVDHLSYHAMIRQDLSAVVHYSAARFPVADVMLTQFFHGRSIVGRPGAVTNFSHCSVADDAIEAARVATDGAAQMAHWAEAQRKIAAAHCAVPLVESMGVWARRARFDYGFEFRGAMATGPLLTERSRFT</sequence>
<reference evidence="7 8" key="1">
    <citation type="submission" date="2020-03" db="EMBL/GenBank/DDBJ databases">
        <title>Roseomonas stagni sp. nov., isolated from pond water in Japan.</title>
        <authorList>
            <person name="Furuhata K."/>
            <person name="Miyamoto H."/>
            <person name="Goto K."/>
        </authorList>
    </citation>
    <scope>NUCLEOTIDE SEQUENCE [LARGE SCALE GENOMIC DNA]</scope>
    <source>
        <strain evidence="7 8">PeD5</strain>
    </source>
</reference>
<dbReference type="PIRSF" id="PIRSF002741">
    <property type="entry name" value="MppA"/>
    <property type="match status" value="1"/>
</dbReference>
<dbReference type="Pfam" id="PF00496">
    <property type="entry name" value="SBP_bac_5"/>
    <property type="match status" value="1"/>
</dbReference>
<dbReference type="GO" id="GO:0015833">
    <property type="term" value="P:peptide transport"/>
    <property type="evidence" value="ECO:0007669"/>
    <property type="project" value="TreeGrafter"/>
</dbReference>
<dbReference type="InterPro" id="IPR039424">
    <property type="entry name" value="SBP_5"/>
</dbReference>
<evidence type="ECO:0000259" key="6">
    <source>
        <dbReference type="Pfam" id="PF00496"/>
    </source>
</evidence>
<dbReference type="SUPFAM" id="SSF53850">
    <property type="entry name" value="Periplasmic binding protein-like II"/>
    <property type="match status" value="1"/>
</dbReference>
<dbReference type="GO" id="GO:1904680">
    <property type="term" value="F:peptide transmembrane transporter activity"/>
    <property type="evidence" value="ECO:0007669"/>
    <property type="project" value="TreeGrafter"/>
</dbReference>